<dbReference type="InterPro" id="IPR050116">
    <property type="entry name" value="DNA_polymerase-Y"/>
</dbReference>
<dbReference type="GO" id="GO:0006281">
    <property type="term" value="P:DNA repair"/>
    <property type="evidence" value="ECO:0007669"/>
    <property type="project" value="UniProtKB-UniRule"/>
</dbReference>
<dbReference type="Gene3D" id="3.30.70.270">
    <property type="match status" value="1"/>
</dbReference>
<evidence type="ECO:0000256" key="10">
    <source>
        <dbReference type="ARBA" id="ARBA00022763"/>
    </source>
</evidence>
<feature type="active site" evidence="17">
    <location>
        <position position="145"/>
    </location>
</feature>
<dbReference type="FunFam" id="3.30.1490.100:FF:000004">
    <property type="entry name" value="DNA polymerase IV"/>
    <property type="match status" value="1"/>
</dbReference>
<dbReference type="STRING" id="197461.A3843_16830"/>
<dbReference type="NCBIfam" id="NF002751">
    <property type="entry name" value="PRK02794.1"/>
    <property type="match status" value="1"/>
</dbReference>
<evidence type="ECO:0000313" key="19">
    <source>
        <dbReference type="EMBL" id="OKL42833.1"/>
    </source>
</evidence>
<evidence type="ECO:0000256" key="11">
    <source>
        <dbReference type="ARBA" id="ARBA00022842"/>
    </source>
</evidence>
<dbReference type="Pfam" id="PF00817">
    <property type="entry name" value="IMS"/>
    <property type="match status" value="1"/>
</dbReference>
<comment type="similarity">
    <text evidence="2 17">Belongs to the DNA polymerase type-Y family.</text>
</comment>
<dbReference type="GO" id="GO:0042276">
    <property type="term" value="P:error-prone translesion synthesis"/>
    <property type="evidence" value="ECO:0007669"/>
    <property type="project" value="TreeGrafter"/>
</dbReference>
<comment type="function">
    <text evidence="15 17">Poorly processive, error-prone DNA polymerase involved in untargeted mutagenesis. Copies undamaged DNA at stalled replication forks, which arise in vivo from mismatched or misaligned primer ends. These misaligned primers can be extended by PolIV. Exhibits no 3'-5' exonuclease (proofreading) activity. May be involved in translesional synthesis, in conjunction with the beta clamp from PolIII.</text>
</comment>
<sequence>MQHSSATANSRAICRDCSHRFTPNRDRCPKCGSPRLLSHPELDQLSIAHIDCDAFYASIEKRDNPDLVDKPVIVGGGRRGVVATCCYIARMYGVRSAMPMFKALDACPDAVVIRPRMDVYATVGRQIRTEMEHLTPLVEPLSIDEAFLDLSGTEKLHRATPVEQLVRFVRDVEAKVGVTMSVGLAANKFLAKIASDLDKPRGFSVIGAAEAKTFLEDKPTGIIWGVGKVLQKKLAADGITTVGQLQRKDPTDLAKAYGVMGLRLAKLCQGEDERTVSSERETKSISNETTFSIDISDPQELADILWELSEKVSFRAKVAGFAGHTVTLKLKSHDFKSITRSRHLQDPTQLADRIFRTAHTLLQPEADSKRRYRLIGVGIAQLCSPDLADPEDLVDADAGKRAKAEKAMDALRSKFGQKSVALGRGLTQGRTTKP</sequence>
<proteinExistence type="inferred from homology"/>
<evidence type="ECO:0000259" key="18">
    <source>
        <dbReference type="PROSITE" id="PS50173"/>
    </source>
</evidence>
<dbReference type="Gene3D" id="3.30.1490.100">
    <property type="entry name" value="DNA polymerase, Y-family, little finger domain"/>
    <property type="match status" value="1"/>
</dbReference>
<evidence type="ECO:0000256" key="15">
    <source>
        <dbReference type="ARBA" id="ARBA00025589"/>
    </source>
</evidence>
<evidence type="ECO:0000256" key="3">
    <source>
        <dbReference type="ARBA" id="ARBA00011245"/>
    </source>
</evidence>
<comment type="catalytic activity">
    <reaction evidence="16 17">
        <text>DNA(n) + a 2'-deoxyribonucleoside 5'-triphosphate = DNA(n+1) + diphosphate</text>
        <dbReference type="Rhea" id="RHEA:22508"/>
        <dbReference type="Rhea" id="RHEA-COMP:17339"/>
        <dbReference type="Rhea" id="RHEA-COMP:17340"/>
        <dbReference type="ChEBI" id="CHEBI:33019"/>
        <dbReference type="ChEBI" id="CHEBI:61560"/>
        <dbReference type="ChEBI" id="CHEBI:173112"/>
        <dbReference type="EC" id="2.7.7.7"/>
    </reaction>
</comment>
<accession>A0A1U7JDL6</accession>
<reference evidence="19 20" key="1">
    <citation type="submission" date="2016-03" db="EMBL/GenBank/DDBJ databases">
        <title>Genome sequence of Nesiotobacter sp. nov., a moderately halophilic alphaproteobacterium isolated from the Yellow Sea, China.</title>
        <authorList>
            <person name="Zhang G."/>
            <person name="Zhang R."/>
        </authorList>
    </citation>
    <scope>NUCLEOTIDE SEQUENCE [LARGE SCALE GENOMIC DNA]</scope>
    <source>
        <strain evidence="19 20">WB1-6</strain>
    </source>
</reference>
<keyword evidence="4 17" id="KW-0515">Mutator protein</keyword>
<evidence type="ECO:0000256" key="13">
    <source>
        <dbReference type="ARBA" id="ARBA00023125"/>
    </source>
</evidence>
<evidence type="ECO:0000256" key="5">
    <source>
        <dbReference type="ARBA" id="ARBA00022490"/>
    </source>
</evidence>
<dbReference type="GO" id="GO:0005829">
    <property type="term" value="C:cytosol"/>
    <property type="evidence" value="ECO:0007669"/>
    <property type="project" value="TreeGrafter"/>
</dbReference>
<dbReference type="GO" id="GO:0003684">
    <property type="term" value="F:damaged DNA binding"/>
    <property type="evidence" value="ECO:0007669"/>
    <property type="project" value="InterPro"/>
</dbReference>
<dbReference type="EMBL" id="LVVZ01000032">
    <property type="protein sequence ID" value="OKL42833.1"/>
    <property type="molecule type" value="Genomic_DNA"/>
</dbReference>
<protein>
    <recommendedName>
        <fullName evidence="17">DNA polymerase IV</fullName>
        <shortName evidence="17">Pol IV</shortName>
        <ecNumber evidence="17">2.7.7.7</ecNumber>
    </recommendedName>
</protein>
<dbReference type="NCBIfam" id="NF002677">
    <property type="entry name" value="PRK02406.1"/>
    <property type="match status" value="1"/>
</dbReference>
<evidence type="ECO:0000256" key="14">
    <source>
        <dbReference type="ARBA" id="ARBA00023204"/>
    </source>
</evidence>
<comment type="caution">
    <text evidence="19">The sequence shown here is derived from an EMBL/GenBank/DDBJ whole genome shotgun (WGS) entry which is preliminary data.</text>
</comment>
<evidence type="ECO:0000256" key="8">
    <source>
        <dbReference type="ARBA" id="ARBA00022705"/>
    </source>
</evidence>
<dbReference type="GO" id="GO:0009432">
    <property type="term" value="P:SOS response"/>
    <property type="evidence" value="ECO:0007669"/>
    <property type="project" value="TreeGrafter"/>
</dbReference>
<gene>
    <name evidence="17" type="primary">dinB</name>
    <name evidence="19" type="ORF">A3843_16830</name>
</gene>
<dbReference type="PANTHER" id="PTHR11076">
    <property type="entry name" value="DNA REPAIR POLYMERASE UMUC / TRANSFERASE FAMILY MEMBER"/>
    <property type="match status" value="1"/>
</dbReference>
<dbReference type="InterPro" id="IPR017961">
    <property type="entry name" value="DNA_pol_Y-fam_little_finger"/>
</dbReference>
<evidence type="ECO:0000256" key="7">
    <source>
        <dbReference type="ARBA" id="ARBA00022695"/>
    </source>
</evidence>
<feature type="domain" description="UmuC" evidence="18">
    <location>
        <begin position="47"/>
        <end position="227"/>
    </location>
</feature>
<keyword evidence="9 17" id="KW-0479">Metal-binding</keyword>
<organism evidence="19 20">
    <name type="scientific">Pseudovibrio exalbescens</name>
    <dbReference type="NCBI Taxonomy" id="197461"/>
    <lineage>
        <taxon>Bacteria</taxon>
        <taxon>Pseudomonadati</taxon>
        <taxon>Pseudomonadota</taxon>
        <taxon>Alphaproteobacteria</taxon>
        <taxon>Hyphomicrobiales</taxon>
        <taxon>Stappiaceae</taxon>
        <taxon>Pseudovibrio</taxon>
    </lineage>
</organism>
<dbReference type="InterPro" id="IPR036775">
    <property type="entry name" value="DNA_pol_Y-fam_lit_finger_sf"/>
</dbReference>
<evidence type="ECO:0000256" key="2">
    <source>
        <dbReference type="ARBA" id="ARBA00010945"/>
    </source>
</evidence>
<keyword evidence="20" id="KW-1185">Reference proteome</keyword>
<keyword evidence="6 17" id="KW-0808">Transferase</keyword>
<evidence type="ECO:0000256" key="6">
    <source>
        <dbReference type="ARBA" id="ARBA00022679"/>
    </source>
</evidence>
<evidence type="ECO:0000256" key="1">
    <source>
        <dbReference type="ARBA" id="ARBA00004496"/>
    </source>
</evidence>
<dbReference type="FunFam" id="3.40.1170.60:FF:000001">
    <property type="entry name" value="DNA polymerase IV"/>
    <property type="match status" value="1"/>
</dbReference>
<evidence type="ECO:0000256" key="16">
    <source>
        <dbReference type="ARBA" id="ARBA00049244"/>
    </source>
</evidence>
<dbReference type="InterPro" id="IPR043502">
    <property type="entry name" value="DNA/RNA_pol_sf"/>
</dbReference>
<comment type="cofactor">
    <cofactor evidence="17">
        <name>Mg(2+)</name>
        <dbReference type="ChEBI" id="CHEBI:18420"/>
    </cofactor>
    <text evidence="17">Binds 2 magnesium ions per subunit.</text>
</comment>
<keyword evidence="13 17" id="KW-0238">DNA-binding</keyword>
<dbReference type="AlphaFoldDB" id="A0A1U7JDL6"/>
<dbReference type="Pfam" id="PF11799">
    <property type="entry name" value="IMS_C"/>
    <property type="match status" value="1"/>
</dbReference>
<evidence type="ECO:0000256" key="4">
    <source>
        <dbReference type="ARBA" id="ARBA00022457"/>
    </source>
</evidence>
<dbReference type="PROSITE" id="PS50173">
    <property type="entry name" value="UMUC"/>
    <property type="match status" value="1"/>
</dbReference>
<keyword evidence="10 17" id="KW-0227">DNA damage</keyword>
<dbReference type="EC" id="2.7.7.7" evidence="17"/>
<evidence type="ECO:0000313" key="20">
    <source>
        <dbReference type="Proteomes" id="UP000185783"/>
    </source>
</evidence>
<evidence type="ECO:0000256" key="17">
    <source>
        <dbReference type="HAMAP-Rule" id="MF_01113"/>
    </source>
</evidence>
<keyword evidence="8 17" id="KW-0235">DNA replication</keyword>
<dbReference type="HAMAP" id="MF_01113">
    <property type="entry name" value="DNApol_IV"/>
    <property type="match status" value="1"/>
</dbReference>
<comment type="subcellular location">
    <subcellularLocation>
        <location evidence="1 17">Cytoplasm</location>
    </subcellularLocation>
</comment>
<dbReference type="InterPro" id="IPR022880">
    <property type="entry name" value="DNApol_IV"/>
</dbReference>
<dbReference type="InterPro" id="IPR043128">
    <property type="entry name" value="Rev_trsase/Diguanyl_cyclase"/>
</dbReference>
<keyword evidence="14 17" id="KW-0234">DNA repair</keyword>
<feature type="binding site" evidence="17">
    <location>
        <position position="144"/>
    </location>
    <ligand>
        <name>Mg(2+)</name>
        <dbReference type="ChEBI" id="CHEBI:18420"/>
    </ligand>
</feature>
<evidence type="ECO:0000256" key="12">
    <source>
        <dbReference type="ARBA" id="ARBA00022932"/>
    </source>
</evidence>
<dbReference type="GO" id="GO:0000287">
    <property type="term" value="F:magnesium ion binding"/>
    <property type="evidence" value="ECO:0007669"/>
    <property type="project" value="UniProtKB-UniRule"/>
</dbReference>
<dbReference type="CDD" id="cd03586">
    <property type="entry name" value="PolY_Pol_IV_kappa"/>
    <property type="match status" value="1"/>
</dbReference>
<dbReference type="GO" id="GO:0006261">
    <property type="term" value="P:DNA-templated DNA replication"/>
    <property type="evidence" value="ECO:0007669"/>
    <property type="project" value="UniProtKB-UniRule"/>
</dbReference>
<feature type="binding site" evidence="17">
    <location>
        <position position="51"/>
    </location>
    <ligand>
        <name>Mg(2+)</name>
        <dbReference type="ChEBI" id="CHEBI:18420"/>
    </ligand>
</feature>
<comment type="subunit">
    <text evidence="3 17">Monomer.</text>
</comment>
<keyword evidence="12 17" id="KW-0239">DNA-directed DNA polymerase</keyword>
<dbReference type="SUPFAM" id="SSF56672">
    <property type="entry name" value="DNA/RNA polymerases"/>
    <property type="match status" value="1"/>
</dbReference>
<evidence type="ECO:0000256" key="9">
    <source>
        <dbReference type="ARBA" id="ARBA00022723"/>
    </source>
</evidence>
<dbReference type="Gene3D" id="3.40.1170.60">
    <property type="match status" value="1"/>
</dbReference>
<dbReference type="InterPro" id="IPR001126">
    <property type="entry name" value="UmuC"/>
</dbReference>
<dbReference type="GO" id="GO:0003887">
    <property type="term" value="F:DNA-directed DNA polymerase activity"/>
    <property type="evidence" value="ECO:0007669"/>
    <property type="project" value="UniProtKB-UniRule"/>
</dbReference>
<dbReference type="RefSeq" id="WP_028481876.1">
    <property type="nucleotide sequence ID" value="NZ_LVVZ01000032.1"/>
</dbReference>
<keyword evidence="5 17" id="KW-0963">Cytoplasm</keyword>
<keyword evidence="7 17" id="KW-0548">Nucleotidyltransferase</keyword>
<feature type="site" description="Substrate discrimination" evidence="17">
    <location>
        <position position="56"/>
    </location>
</feature>
<dbReference type="PANTHER" id="PTHR11076:SF33">
    <property type="entry name" value="DNA POLYMERASE KAPPA"/>
    <property type="match status" value="1"/>
</dbReference>
<keyword evidence="11 17" id="KW-0460">Magnesium</keyword>
<name>A0A1U7JDL6_9HYPH</name>
<dbReference type="SUPFAM" id="SSF100879">
    <property type="entry name" value="Lesion bypass DNA polymerase (Y-family), little finger domain"/>
    <property type="match status" value="1"/>
</dbReference>
<dbReference type="Gene3D" id="1.10.150.20">
    <property type="entry name" value="5' to 3' exonuclease, C-terminal subdomain"/>
    <property type="match status" value="1"/>
</dbReference>
<dbReference type="Proteomes" id="UP000185783">
    <property type="component" value="Unassembled WGS sequence"/>
</dbReference>